<proteinExistence type="predicted"/>
<dbReference type="Proteomes" id="UP000599383">
    <property type="component" value="Unassembled WGS sequence"/>
</dbReference>
<accession>A0ABX1WBJ5</accession>
<evidence type="ECO:0000313" key="1">
    <source>
        <dbReference type="EMBL" id="NOD30644.1"/>
    </source>
</evidence>
<evidence type="ECO:0000313" key="2">
    <source>
        <dbReference type="Proteomes" id="UP000599383"/>
    </source>
</evidence>
<comment type="caution">
    <text evidence="1">The sequence shown here is derived from an EMBL/GenBank/DDBJ whole genome shotgun (WGS) entry which is preliminary data.</text>
</comment>
<name>A0ABX1WBJ5_9RHOB</name>
<reference evidence="1 2" key="1">
    <citation type="submission" date="2019-12" db="EMBL/GenBank/DDBJ databases">
        <title>Ruegeria JWLKs population differentiation of coral mucus and skeleton niches.</title>
        <authorList>
            <person name="Luo D."/>
        </authorList>
    </citation>
    <scope>NUCLEOTIDE SEQUENCE [LARGE SCALE GENOMIC DNA]</scope>
    <source>
        <strain evidence="1 2">HKCCD6238</strain>
    </source>
</reference>
<gene>
    <name evidence="1" type="ORF">GS617_10220</name>
</gene>
<dbReference type="RefSeq" id="WP_171363497.1">
    <property type="nucleotide sequence ID" value="NZ_WVQY01000003.1"/>
</dbReference>
<protein>
    <submittedName>
        <fullName evidence="1">Uncharacterized protein</fullName>
    </submittedName>
</protein>
<keyword evidence="2" id="KW-1185">Reference proteome</keyword>
<organism evidence="1 2">
    <name type="scientific">Ruegeria atlantica</name>
    <dbReference type="NCBI Taxonomy" id="81569"/>
    <lineage>
        <taxon>Bacteria</taxon>
        <taxon>Pseudomonadati</taxon>
        <taxon>Pseudomonadota</taxon>
        <taxon>Alphaproteobacteria</taxon>
        <taxon>Rhodobacterales</taxon>
        <taxon>Roseobacteraceae</taxon>
        <taxon>Ruegeria</taxon>
    </lineage>
</organism>
<dbReference type="EMBL" id="WVQY01000003">
    <property type="protein sequence ID" value="NOD30644.1"/>
    <property type="molecule type" value="Genomic_DNA"/>
</dbReference>
<sequence>MTKPQTTNPERVADSLPFIKQHILRRLGMSALGSKQSFATTGVSVSYKRLANFLSHDTLRYPRLISGFVWYVLWYLF</sequence>